<feature type="region of interest" description="Disordered" evidence="4">
    <location>
        <begin position="422"/>
        <end position="449"/>
    </location>
</feature>
<evidence type="ECO:0000313" key="6">
    <source>
        <dbReference type="EMBL" id="TGC11325.1"/>
    </source>
</evidence>
<dbReference type="AlphaFoldDB" id="A0A4E0QTL7"/>
<reference evidence="6 7" key="1">
    <citation type="submission" date="2017-11" db="EMBL/GenBank/DDBJ databases">
        <title>Isolation and Characterization of Methanogenic Archaea from Saline Meromictic Lake at Siberia.</title>
        <authorList>
            <person name="Shen Y."/>
            <person name="Huang H.-H."/>
            <person name="Lai M.-C."/>
            <person name="Chen S.-C."/>
        </authorList>
    </citation>
    <scope>NUCLEOTIDE SEQUENCE [LARGE SCALE GENOMIC DNA]</scope>
    <source>
        <strain evidence="6 7">SY-01</strain>
    </source>
</reference>
<keyword evidence="7" id="KW-1185">Reference proteome</keyword>
<dbReference type="PANTHER" id="PTHR42880">
    <property type="entry name" value="HOMOCITRATE SYNTHASE"/>
    <property type="match status" value="1"/>
</dbReference>
<dbReference type="Gene3D" id="1.10.238.260">
    <property type="match status" value="1"/>
</dbReference>
<dbReference type="EMBL" id="PGGK01000001">
    <property type="protein sequence ID" value="TGC11325.1"/>
    <property type="molecule type" value="Genomic_DNA"/>
</dbReference>
<organism evidence="6 7">
    <name type="scientific">Methanolobus halotolerans</name>
    <dbReference type="NCBI Taxonomy" id="2052935"/>
    <lineage>
        <taxon>Archaea</taxon>
        <taxon>Methanobacteriati</taxon>
        <taxon>Methanobacteriota</taxon>
        <taxon>Stenosarchaea group</taxon>
        <taxon>Methanomicrobia</taxon>
        <taxon>Methanosarcinales</taxon>
        <taxon>Methanosarcinaceae</taxon>
        <taxon>Methanolobus</taxon>
    </lineage>
</organism>
<dbReference type="InterPro" id="IPR054691">
    <property type="entry name" value="LeuA/HCS_post-cat"/>
</dbReference>
<proteinExistence type="inferred from homology"/>
<dbReference type="PROSITE" id="PS50991">
    <property type="entry name" value="PYR_CT"/>
    <property type="match status" value="1"/>
</dbReference>
<dbReference type="Gene3D" id="3.20.20.70">
    <property type="entry name" value="Aldolase class I"/>
    <property type="match status" value="1"/>
</dbReference>
<comment type="catalytic activity">
    <reaction evidence="3">
        <text>acetyl-CoA + 2-oxoglutarate + H2O = (2R)-homocitrate + CoA + H(+)</text>
        <dbReference type="Rhea" id="RHEA:12929"/>
        <dbReference type="ChEBI" id="CHEBI:15377"/>
        <dbReference type="ChEBI" id="CHEBI:15378"/>
        <dbReference type="ChEBI" id="CHEBI:16810"/>
        <dbReference type="ChEBI" id="CHEBI:57287"/>
        <dbReference type="ChEBI" id="CHEBI:57288"/>
        <dbReference type="ChEBI" id="CHEBI:58884"/>
        <dbReference type="EC" id="2.3.3.14"/>
    </reaction>
    <physiologicalReaction direction="left-to-right" evidence="3">
        <dbReference type="Rhea" id="RHEA:12930"/>
    </physiologicalReaction>
</comment>
<dbReference type="Pfam" id="PF22617">
    <property type="entry name" value="HCS_D2"/>
    <property type="match status" value="1"/>
</dbReference>
<evidence type="ECO:0000256" key="2">
    <source>
        <dbReference type="ARBA" id="ARBA00022679"/>
    </source>
</evidence>
<name>A0A4E0QTL7_9EURY</name>
<dbReference type="Pfam" id="PF00682">
    <property type="entry name" value="HMGL-like"/>
    <property type="match status" value="1"/>
</dbReference>
<gene>
    <name evidence="6" type="ORF">CUN85_00085</name>
</gene>
<feature type="domain" description="Pyruvate carboxyltransferase" evidence="5">
    <location>
        <begin position="21"/>
        <end position="283"/>
    </location>
</feature>
<evidence type="ECO:0000256" key="1">
    <source>
        <dbReference type="ARBA" id="ARBA00006154"/>
    </source>
</evidence>
<protein>
    <submittedName>
        <fullName evidence="6">Isopropylmalate synthase</fullName>
    </submittedName>
</protein>
<sequence length="449" mass="51496">MKTYRDYDDLPKIKLPYGQEVSISDSTIRDGAQMPGIVVRTHHKVKIYEYLHRIGIEKLETFVYNDRDRKAIQLMQDMGYEFPEITGWARANPADIDMVLDVDGIEETGILMSVSDPHIFDKMGLPDREAAEEKYLNALQYAVDHGLKTRAHIEDMTRADNYNFVFPLIEKIMDIDPGCTIRICDTIGFGVPFTGVDEPYGIPTIVRHLKEKLNVKEIETHCHDDFGLAVPNSLAGYWHGANWSNVTFLGIGERSGNAEMEKLLLFLKRRIEGFDKYNLDCVAEFSKFMEKEIGIRIPRNKSVVGNNVFAHESGIHTAGVIKNPFTYEPYPPEIVGGKRIFLVGDSSGIEVLRFKVQETLNELMDVNIEIEKNDKRLRSIQADIQKLYNEDRRVSCISDEEILAYVKKYFMFNPMVRKEMHRDEDGDNIEASTESNTRGIKPRMHDTID</sequence>
<evidence type="ECO:0000256" key="4">
    <source>
        <dbReference type="SAM" id="MobiDB-lite"/>
    </source>
</evidence>
<dbReference type="Proteomes" id="UP000297295">
    <property type="component" value="Unassembled WGS sequence"/>
</dbReference>
<evidence type="ECO:0000313" key="7">
    <source>
        <dbReference type="Proteomes" id="UP000297295"/>
    </source>
</evidence>
<dbReference type="InterPro" id="IPR000891">
    <property type="entry name" value="PYR_CT"/>
</dbReference>
<dbReference type="OrthoDB" id="6555at2157"/>
<keyword evidence="2" id="KW-0808">Transferase</keyword>
<accession>A0A4E0QTL7</accession>
<comment type="similarity">
    <text evidence="1">Belongs to the alpha-IPM synthase/homocitrate synthase family.</text>
</comment>
<comment type="caution">
    <text evidence="6">The sequence shown here is derived from an EMBL/GenBank/DDBJ whole genome shotgun (WGS) entry which is preliminary data.</text>
</comment>
<dbReference type="GO" id="GO:0004410">
    <property type="term" value="F:homocitrate synthase activity"/>
    <property type="evidence" value="ECO:0007669"/>
    <property type="project" value="UniProtKB-EC"/>
</dbReference>
<evidence type="ECO:0000259" key="5">
    <source>
        <dbReference type="PROSITE" id="PS50991"/>
    </source>
</evidence>
<evidence type="ECO:0000256" key="3">
    <source>
        <dbReference type="ARBA" id="ARBA00048363"/>
    </source>
</evidence>
<dbReference type="PANTHER" id="PTHR42880:SF1">
    <property type="entry name" value="ISOPROPYLMALATE_HOMOCITRATE_CITRAMALATE SYNTHASE FAMILY PROTEIN"/>
    <property type="match status" value="1"/>
</dbReference>
<dbReference type="RefSeq" id="WP_135387755.1">
    <property type="nucleotide sequence ID" value="NZ_PGGK01000001.1"/>
</dbReference>
<dbReference type="InterPro" id="IPR013785">
    <property type="entry name" value="Aldolase_TIM"/>
</dbReference>
<dbReference type="SUPFAM" id="SSF51569">
    <property type="entry name" value="Aldolase"/>
    <property type="match status" value="1"/>
</dbReference>